<protein>
    <recommendedName>
        <fullName evidence="4">Keratin</fullName>
    </recommendedName>
</protein>
<evidence type="ECO:0000313" key="3">
    <source>
        <dbReference type="Proteomes" id="UP001367922"/>
    </source>
</evidence>
<dbReference type="EMBL" id="JBAWSV010000001">
    <property type="protein sequence ID" value="MEI4828706.1"/>
    <property type="molecule type" value="Genomic_DNA"/>
</dbReference>
<dbReference type="Proteomes" id="UP001367922">
    <property type="component" value="Unassembled WGS sequence"/>
</dbReference>
<evidence type="ECO:0000313" key="2">
    <source>
        <dbReference type="EMBL" id="MEI4828706.1"/>
    </source>
</evidence>
<keyword evidence="1" id="KW-0812">Transmembrane</keyword>
<keyword evidence="1" id="KW-0472">Membrane</keyword>
<dbReference type="RefSeq" id="WP_336481071.1">
    <property type="nucleotide sequence ID" value="NZ_JBAWSV010000001.1"/>
</dbReference>
<evidence type="ECO:0000256" key="1">
    <source>
        <dbReference type="SAM" id="Phobius"/>
    </source>
</evidence>
<sequence length="135" mass="15057">MSSHKYFDTCRRYYGRVVRIEDHKGNIHIGRIVDVTDESVWIEPVHRKRFDHGFGFGGFGCDFCGGLGCNHCEFDECRSGRRGRRGRRDRCGRCGFDECRCGFGGGFGGFGGGFGAVELGFGFIFGITLAALFFI</sequence>
<accession>A0ABU8FRU9</accession>
<evidence type="ECO:0008006" key="4">
    <source>
        <dbReference type="Google" id="ProtNLM"/>
    </source>
</evidence>
<keyword evidence="1" id="KW-1133">Transmembrane helix</keyword>
<comment type="caution">
    <text evidence="2">The sequence shown here is derived from an EMBL/GenBank/DDBJ whole genome shotgun (WGS) entry which is preliminary data.</text>
</comment>
<feature type="transmembrane region" description="Helical" evidence="1">
    <location>
        <begin position="113"/>
        <end position="134"/>
    </location>
</feature>
<reference evidence="2 3" key="1">
    <citation type="submission" date="2024-01" db="EMBL/GenBank/DDBJ databases">
        <title>Seven novel Bacillus-like species.</title>
        <authorList>
            <person name="Liu G."/>
        </authorList>
    </citation>
    <scope>NUCLEOTIDE SEQUENCE [LARGE SCALE GENOMIC DNA]</scope>
    <source>
        <strain evidence="2 3">FJAT-53711</strain>
    </source>
</reference>
<name>A0ABU8FRU9_9BACI</name>
<proteinExistence type="predicted"/>
<keyword evidence="3" id="KW-1185">Reference proteome</keyword>
<organism evidence="2 3">
    <name type="scientific">Bacillus yunxiaonensis</name>
    <dbReference type="NCBI Taxonomy" id="3127665"/>
    <lineage>
        <taxon>Bacteria</taxon>
        <taxon>Bacillati</taxon>
        <taxon>Bacillota</taxon>
        <taxon>Bacilli</taxon>
        <taxon>Bacillales</taxon>
        <taxon>Bacillaceae</taxon>
        <taxon>Bacillus</taxon>
    </lineage>
</organism>
<gene>
    <name evidence="2" type="ORF">WAX78_04480</name>
</gene>